<gene>
    <name evidence="9" type="ORF">P5G50_08980</name>
</gene>
<dbReference type="InterPro" id="IPR050366">
    <property type="entry name" value="BP-dependent_transpt_permease"/>
</dbReference>
<evidence type="ECO:0000256" key="1">
    <source>
        <dbReference type="ARBA" id="ARBA00004651"/>
    </source>
</evidence>
<keyword evidence="5 7" id="KW-1133">Transmembrane helix</keyword>
<organism evidence="9 10">
    <name type="scientific">Leifsonia williamsii</name>
    <dbReference type="NCBI Taxonomy" id="3035919"/>
    <lineage>
        <taxon>Bacteria</taxon>
        <taxon>Bacillati</taxon>
        <taxon>Actinomycetota</taxon>
        <taxon>Actinomycetes</taxon>
        <taxon>Micrococcales</taxon>
        <taxon>Microbacteriaceae</taxon>
        <taxon>Leifsonia</taxon>
    </lineage>
</organism>
<feature type="transmembrane region" description="Helical" evidence="7">
    <location>
        <begin position="265"/>
        <end position="288"/>
    </location>
</feature>
<dbReference type="Proteomes" id="UP001174208">
    <property type="component" value="Unassembled WGS sequence"/>
</dbReference>
<dbReference type="CDD" id="cd06261">
    <property type="entry name" value="TM_PBP2"/>
    <property type="match status" value="1"/>
</dbReference>
<keyword evidence="2 7" id="KW-0813">Transport</keyword>
<dbReference type="PANTHER" id="PTHR43386">
    <property type="entry name" value="OLIGOPEPTIDE TRANSPORT SYSTEM PERMEASE PROTEIN APPC"/>
    <property type="match status" value="1"/>
</dbReference>
<keyword evidence="10" id="KW-1185">Reference proteome</keyword>
<evidence type="ECO:0000313" key="10">
    <source>
        <dbReference type="Proteomes" id="UP001174208"/>
    </source>
</evidence>
<evidence type="ECO:0000313" key="9">
    <source>
        <dbReference type="EMBL" id="MDN4614585.1"/>
    </source>
</evidence>
<feature type="transmembrane region" description="Helical" evidence="7">
    <location>
        <begin position="36"/>
        <end position="62"/>
    </location>
</feature>
<accession>A0ABT8KAW5</accession>
<dbReference type="RefSeq" id="WP_301210820.1">
    <property type="nucleotide sequence ID" value="NZ_JAROCF010000001.1"/>
</dbReference>
<dbReference type="InterPro" id="IPR000515">
    <property type="entry name" value="MetI-like"/>
</dbReference>
<feature type="transmembrane region" description="Helical" evidence="7">
    <location>
        <begin position="221"/>
        <end position="245"/>
    </location>
</feature>
<comment type="subcellular location">
    <subcellularLocation>
        <location evidence="1 7">Cell membrane</location>
        <topology evidence="1 7">Multi-pass membrane protein</topology>
    </subcellularLocation>
</comment>
<evidence type="ECO:0000256" key="7">
    <source>
        <dbReference type="RuleBase" id="RU363032"/>
    </source>
</evidence>
<feature type="domain" description="ABC transmembrane type-1" evidence="8">
    <location>
        <begin position="100"/>
        <end position="288"/>
    </location>
</feature>
<sequence>MTILSSDRVAVTRGARLGRFGGRRVRRDGSPATGSFWRPLTIVSVAVIAVWCILAAFAPWIAPYDPLKTVGDNLEAPSAAHWMGTDDLGRDMLSRLIWGSRLSLPLAVAIVACSLVVGGIVGLAAGYFGKAVDNVAMRLADLVLAFPQIILAMAVAAAFGPSVGNAVLALVIVSWPLYARIIRSSVLSVREQEYVVSGRLLGSRTLRSIVKDVIPNSAGPALVMSTIELGNAILMLAALSFLGLGPRPPAAEWGAMIALGSQNLGNWWVSLFPGLAILTIVMAFNLLGDAVQDHLDPRSRRGRSR</sequence>
<name>A0ABT8KAW5_9MICO</name>
<evidence type="ECO:0000256" key="6">
    <source>
        <dbReference type="ARBA" id="ARBA00023136"/>
    </source>
</evidence>
<evidence type="ECO:0000259" key="8">
    <source>
        <dbReference type="PROSITE" id="PS50928"/>
    </source>
</evidence>
<dbReference type="Pfam" id="PF00528">
    <property type="entry name" value="BPD_transp_1"/>
    <property type="match status" value="1"/>
</dbReference>
<keyword evidence="3" id="KW-1003">Cell membrane</keyword>
<keyword evidence="4 7" id="KW-0812">Transmembrane</keyword>
<dbReference type="Gene3D" id="1.10.3720.10">
    <property type="entry name" value="MetI-like"/>
    <property type="match status" value="1"/>
</dbReference>
<dbReference type="EMBL" id="JAROCF010000001">
    <property type="protein sequence ID" value="MDN4614585.1"/>
    <property type="molecule type" value="Genomic_DNA"/>
</dbReference>
<dbReference type="InterPro" id="IPR025966">
    <property type="entry name" value="OppC_N"/>
</dbReference>
<feature type="transmembrane region" description="Helical" evidence="7">
    <location>
        <begin position="139"/>
        <end position="159"/>
    </location>
</feature>
<evidence type="ECO:0000256" key="2">
    <source>
        <dbReference type="ARBA" id="ARBA00022448"/>
    </source>
</evidence>
<dbReference type="PANTHER" id="PTHR43386:SF1">
    <property type="entry name" value="D,D-DIPEPTIDE TRANSPORT SYSTEM PERMEASE PROTEIN DDPC-RELATED"/>
    <property type="match status" value="1"/>
</dbReference>
<evidence type="ECO:0000256" key="4">
    <source>
        <dbReference type="ARBA" id="ARBA00022692"/>
    </source>
</evidence>
<dbReference type="SUPFAM" id="SSF161098">
    <property type="entry name" value="MetI-like"/>
    <property type="match status" value="1"/>
</dbReference>
<reference evidence="9" key="1">
    <citation type="submission" date="2023-06" db="EMBL/GenBank/DDBJ databases">
        <title>MT1 and MT2 Draft Genomes of Novel Species.</title>
        <authorList>
            <person name="Venkateswaran K."/>
        </authorList>
    </citation>
    <scope>NUCLEOTIDE SEQUENCE</scope>
    <source>
        <strain evidence="9">F6_8S_P_1B</strain>
    </source>
</reference>
<keyword evidence="6 7" id="KW-0472">Membrane</keyword>
<comment type="similarity">
    <text evidence="7">Belongs to the binding-protein-dependent transport system permease family.</text>
</comment>
<comment type="caution">
    <text evidence="9">The sequence shown here is derived from an EMBL/GenBank/DDBJ whole genome shotgun (WGS) entry which is preliminary data.</text>
</comment>
<feature type="transmembrane region" description="Helical" evidence="7">
    <location>
        <begin position="165"/>
        <end position="182"/>
    </location>
</feature>
<protein>
    <submittedName>
        <fullName evidence="9">ABC transporter permease</fullName>
    </submittedName>
</protein>
<dbReference type="InterPro" id="IPR035906">
    <property type="entry name" value="MetI-like_sf"/>
</dbReference>
<evidence type="ECO:0000256" key="3">
    <source>
        <dbReference type="ARBA" id="ARBA00022475"/>
    </source>
</evidence>
<proteinExistence type="inferred from homology"/>
<evidence type="ECO:0000256" key="5">
    <source>
        <dbReference type="ARBA" id="ARBA00022989"/>
    </source>
</evidence>
<dbReference type="PROSITE" id="PS50928">
    <property type="entry name" value="ABC_TM1"/>
    <property type="match status" value="1"/>
</dbReference>
<dbReference type="Pfam" id="PF12911">
    <property type="entry name" value="OppC_N"/>
    <property type="match status" value="1"/>
</dbReference>
<feature type="transmembrane region" description="Helical" evidence="7">
    <location>
        <begin position="102"/>
        <end position="127"/>
    </location>
</feature>